<dbReference type="SMART" id="SM00304">
    <property type="entry name" value="HAMP"/>
    <property type="match status" value="1"/>
</dbReference>
<protein>
    <recommendedName>
        <fullName evidence="3">histidine kinase</fullName>
        <ecNumber evidence="3">2.7.13.3</ecNumber>
    </recommendedName>
</protein>
<keyword evidence="10" id="KW-0067">ATP-binding</keyword>
<keyword evidence="8" id="KW-0547">Nucleotide-binding</keyword>
<evidence type="ECO:0000256" key="12">
    <source>
        <dbReference type="ARBA" id="ARBA00023012"/>
    </source>
</evidence>
<feature type="domain" description="Histidine kinase" evidence="16">
    <location>
        <begin position="519"/>
        <end position="739"/>
    </location>
</feature>
<dbReference type="CDD" id="cd00082">
    <property type="entry name" value="HisKA"/>
    <property type="match status" value="1"/>
</dbReference>
<dbReference type="InterPro" id="IPR003661">
    <property type="entry name" value="HisK_dim/P_dom"/>
</dbReference>
<evidence type="ECO:0000256" key="8">
    <source>
        <dbReference type="ARBA" id="ARBA00022741"/>
    </source>
</evidence>
<evidence type="ECO:0000256" key="1">
    <source>
        <dbReference type="ARBA" id="ARBA00000085"/>
    </source>
</evidence>
<keyword evidence="19" id="KW-1185">Reference proteome</keyword>
<dbReference type="InterPro" id="IPR036097">
    <property type="entry name" value="HisK_dim/P_sf"/>
</dbReference>
<dbReference type="SUPFAM" id="SSF55874">
    <property type="entry name" value="ATPase domain of HSP90 chaperone/DNA topoisomerase II/histidine kinase"/>
    <property type="match status" value="1"/>
</dbReference>
<evidence type="ECO:0000256" key="14">
    <source>
        <dbReference type="SAM" id="MobiDB-lite"/>
    </source>
</evidence>
<feature type="domain" description="HAMP" evidence="17">
    <location>
        <begin position="339"/>
        <end position="392"/>
    </location>
</feature>
<dbReference type="SMART" id="SM00387">
    <property type="entry name" value="HATPase_c"/>
    <property type="match status" value="1"/>
</dbReference>
<dbReference type="Pfam" id="PF00989">
    <property type="entry name" value="PAS"/>
    <property type="match status" value="1"/>
</dbReference>
<keyword evidence="6" id="KW-0808">Transferase</keyword>
<evidence type="ECO:0000313" key="19">
    <source>
        <dbReference type="Proteomes" id="UP000197361"/>
    </source>
</evidence>
<dbReference type="Proteomes" id="UP000197361">
    <property type="component" value="Unassembled WGS sequence"/>
</dbReference>
<dbReference type="SMART" id="SM00388">
    <property type="entry name" value="HisKA"/>
    <property type="match status" value="1"/>
</dbReference>
<evidence type="ECO:0000256" key="7">
    <source>
        <dbReference type="ARBA" id="ARBA00022692"/>
    </source>
</evidence>
<evidence type="ECO:0000256" key="4">
    <source>
        <dbReference type="ARBA" id="ARBA00022475"/>
    </source>
</evidence>
<evidence type="ECO:0000256" key="2">
    <source>
        <dbReference type="ARBA" id="ARBA00004651"/>
    </source>
</evidence>
<dbReference type="PIRSF" id="PIRSF037532">
    <property type="entry name" value="STHK_NtrY"/>
    <property type="match status" value="1"/>
</dbReference>
<dbReference type="PROSITE" id="PS50885">
    <property type="entry name" value="HAMP"/>
    <property type="match status" value="1"/>
</dbReference>
<dbReference type="InterPro" id="IPR003660">
    <property type="entry name" value="HAMP_dom"/>
</dbReference>
<dbReference type="Gene3D" id="3.30.450.20">
    <property type="entry name" value="PAS domain"/>
    <property type="match status" value="1"/>
</dbReference>
<dbReference type="Pfam" id="PF00512">
    <property type="entry name" value="HisKA"/>
    <property type="match status" value="1"/>
</dbReference>
<dbReference type="InterPro" id="IPR017232">
    <property type="entry name" value="NtrY"/>
</dbReference>
<keyword evidence="12" id="KW-0902">Two-component regulatory system</keyword>
<evidence type="ECO:0000259" key="17">
    <source>
        <dbReference type="PROSITE" id="PS50885"/>
    </source>
</evidence>
<dbReference type="Gene3D" id="3.30.565.10">
    <property type="entry name" value="Histidine kinase-like ATPase, C-terminal domain"/>
    <property type="match status" value="1"/>
</dbReference>
<comment type="catalytic activity">
    <reaction evidence="1">
        <text>ATP + protein L-histidine = ADP + protein N-phospho-L-histidine.</text>
        <dbReference type="EC" id="2.7.13.3"/>
    </reaction>
</comment>
<evidence type="ECO:0000256" key="11">
    <source>
        <dbReference type="ARBA" id="ARBA00022989"/>
    </source>
</evidence>
<dbReference type="GO" id="GO:0005886">
    <property type="term" value="C:plasma membrane"/>
    <property type="evidence" value="ECO:0007669"/>
    <property type="project" value="UniProtKB-SubCell"/>
</dbReference>
<dbReference type="SUPFAM" id="SSF158472">
    <property type="entry name" value="HAMP domain-like"/>
    <property type="match status" value="1"/>
</dbReference>
<feature type="transmembrane region" description="Helical" evidence="15">
    <location>
        <begin position="115"/>
        <end position="145"/>
    </location>
</feature>
<dbReference type="CDD" id="cd06225">
    <property type="entry name" value="HAMP"/>
    <property type="match status" value="1"/>
</dbReference>
<dbReference type="Gene3D" id="1.10.287.130">
    <property type="match status" value="1"/>
</dbReference>
<evidence type="ECO:0000256" key="6">
    <source>
        <dbReference type="ARBA" id="ARBA00022679"/>
    </source>
</evidence>
<evidence type="ECO:0000256" key="10">
    <source>
        <dbReference type="ARBA" id="ARBA00022840"/>
    </source>
</evidence>
<keyword evidence="7 15" id="KW-0812">Transmembrane</keyword>
<dbReference type="GO" id="GO:0000155">
    <property type="term" value="F:phosphorelay sensor kinase activity"/>
    <property type="evidence" value="ECO:0007669"/>
    <property type="project" value="InterPro"/>
</dbReference>
<dbReference type="OrthoDB" id="9776727at2"/>
<dbReference type="Pfam" id="PF19312">
    <property type="entry name" value="NtrY_N"/>
    <property type="match status" value="1"/>
</dbReference>
<feature type="compositionally biased region" description="Basic and acidic residues" evidence="14">
    <location>
        <begin position="764"/>
        <end position="773"/>
    </location>
</feature>
<evidence type="ECO:0000256" key="13">
    <source>
        <dbReference type="ARBA" id="ARBA00023136"/>
    </source>
</evidence>
<dbReference type="InterPro" id="IPR013767">
    <property type="entry name" value="PAS_fold"/>
</dbReference>
<dbReference type="PROSITE" id="PS50109">
    <property type="entry name" value="HIS_KIN"/>
    <property type="match status" value="1"/>
</dbReference>
<dbReference type="InterPro" id="IPR003594">
    <property type="entry name" value="HATPase_dom"/>
</dbReference>
<dbReference type="PANTHER" id="PTHR43065">
    <property type="entry name" value="SENSOR HISTIDINE KINASE"/>
    <property type="match status" value="1"/>
</dbReference>
<dbReference type="InterPro" id="IPR004358">
    <property type="entry name" value="Sig_transdc_His_kin-like_C"/>
</dbReference>
<dbReference type="InterPro" id="IPR045671">
    <property type="entry name" value="NtrY-like_N"/>
</dbReference>
<dbReference type="GO" id="GO:0005524">
    <property type="term" value="F:ATP binding"/>
    <property type="evidence" value="ECO:0007669"/>
    <property type="project" value="UniProtKB-KW"/>
</dbReference>
<dbReference type="InterPro" id="IPR005467">
    <property type="entry name" value="His_kinase_dom"/>
</dbReference>
<reference evidence="18 19" key="1">
    <citation type="journal article" date="2010" name="Int. J. Syst. Evol. Microbiol.">
        <title>Sphingopyxis bauzanensis sp. nov., a psychrophilic bacterium isolated from soil.</title>
        <authorList>
            <person name="Zhang D.C."/>
            <person name="Liu H.C."/>
            <person name="Xin Y.H."/>
            <person name="Zhou Y.G."/>
            <person name="Schinner F."/>
            <person name="Margesin R."/>
        </authorList>
    </citation>
    <scope>NUCLEOTIDE SEQUENCE [LARGE SCALE GENOMIC DNA]</scope>
    <source>
        <strain evidence="18 19">DSM 22271</strain>
    </source>
</reference>
<dbReference type="PRINTS" id="PR00344">
    <property type="entry name" value="BCTRLSENSOR"/>
</dbReference>
<keyword evidence="4" id="KW-1003">Cell membrane</keyword>
<proteinExistence type="predicted"/>
<dbReference type="AlphaFoldDB" id="A0A246JRQ1"/>
<evidence type="ECO:0000256" key="5">
    <source>
        <dbReference type="ARBA" id="ARBA00022553"/>
    </source>
</evidence>
<feature type="transmembrane region" description="Helical" evidence="15">
    <location>
        <begin position="40"/>
        <end position="58"/>
    </location>
</feature>
<keyword evidence="11 15" id="KW-1133">Transmembrane helix</keyword>
<sequence length="773" mass="83860">MQQVCRSIATMVHAAPLTHDIDPAAPDVRSGFWRFAVPEYYTLALVISVGIATYVFVTGDAQSERLLTPALVAAIMVANLVPAMALIVLIGSRVARARAVRSMEGGNGRLHVRLVALFSLIAAAPTLLVVIFASLLFQFGVDFWFSDRSRGMFENAANLAEGYYQENQRDVGDNTIAMAKDLGSFLDRASTSDPAFSNYYFQQVVVRNLNESAVIEIGADGVARTAAAIDPDDRAANNRLSPTMIARLEAGEEVVVVRQSDRIEAASRLPGAQRAYVYASRDFNVPGFQQSIRAGTVLADYNALFQRSQLLQLQFNGALYLGSLLLLALAVIAAIVVADRIVRPLGTLIGATRTAAGGDLSVRVTPPARDDEISVLTRAFNRMTEQLEGQTGALVSVNEQLEARRSFIEAVLSGVSSAVISVDADHRIQLANAAAERLICQSADCLTGRPLADVAPELAQLLIGDEREAIVQLARVNAEPATLAAKAVAQGDGFVLSFEDITQQLLDQRRAAWSDVARRIAHEIKNPLTPIQLAAERLQRRFGDKIEGDSATFKKLTDTVIRQVHDMRRMVDEFSSFARMPKPTFGVEDVRDILRQAVFLFEVAKPDIVFAVKTPDEIEPLVCDRRLLSQAMTNIVKNAVEAIEENSKNSESTPIGHIDAELAGGPHGEILIRVADDGIGLPQARDTIAEPYMTTRQGGTGLGLAIVKKIVEQHYGELEFSDNPAGQGTCVTLTLHPDRLQGLAGKGDETSMGYAESVPGRIRNRQDREEHGA</sequence>
<dbReference type="GO" id="GO:0006355">
    <property type="term" value="P:regulation of DNA-templated transcription"/>
    <property type="evidence" value="ECO:0007669"/>
    <property type="project" value="InterPro"/>
</dbReference>
<keyword evidence="13 15" id="KW-0472">Membrane</keyword>
<comment type="subcellular location">
    <subcellularLocation>
        <location evidence="2">Cell membrane</location>
        <topology evidence="2">Multi-pass membrane protein</topology>
    </subcellularLocation>
</comment>
<dbReference type="SUPFAM" id="SSF47384">
    <property type="entry name" value="Homodimeric domain of signal transducing histidine kinase"/>
    <property type="match status" value="1"/>
</dbReference>
<feature type="region of interest" description="Disordered" evidence="14">
    <location>
        <begin position="743"/>
        <end position="773"/>
    </location>
</feature>
<dbReference type="EMBL" id="NISK01000003">
    <property type="protein sequence ID" value="OWQ95694.1"/>
    <property type="molecule type" value="Genomic_DNA"/>
</dbReference>
<keyword evidence="9 18" id="KW-0418">Kinase</keyword>
<comment type="caution">
    <text evidence="18">The sequence shown here is derived from an EMBL/GenBank/DDBJ whole genome shotgun (WGS) entry which is preliminary data.</text>
</comment>
<dbReference type="SMART" id="SM00091">
    <property type="entry name" value="PAS"/>
    <property type="match status" value="1"/>
</dbReference>
<evidence type="ECO:0000256" key="15">
    <source>
        <dbReference type="SAM" id="Phobius"/>
    </source>
</evidence>
<gene>
    <name evidence="18" type="ORF">CDQ92_12975</name>
</gene>
<dbReference type="InterPro" id="IPR036890">
    <property type="entry name" value="HATPase_C_sf"/>
</dbReference>
<dbReference type="EC" id="2.7.13.3" evidence="3"/>
<dbReference type="PANTHER" id="PTHR43065:SF10">
    <property type="entry name" value="PEROXIDE STRESS-ACTIVATED HISTIDINE KINASE MAK3"/>
    <property type="match status" value="1"/>
</dbReference>
<keyword evidence="5" id="KW-0597">Phosphoprotein</keyword>
<dbReference type="Pfam" id="PF02518">
    <property type="entry name" value="HATPase_c"/>
    <property type="match status" value="1"/>
</dbReference>
<name>A0A246JRQ1_9SPHN</name>
<evidence type="ECO:0000256" key="9">
    <source>
        <dbReference type="ARBA" id="ARBA00022777"/>
    </source>
</evidence>
<evidence type="ECO:0000313" key="18">
    <source>
        <dbReference type="EMBL" id="OWQ95694.1"/>
    </source>
</evidence>
<dbReference type="InterPro" id="IPR000014">
    <property type="entry name" value="PAS"/>
</dbReference>
<evidence type="ECO:0000259" key="16">
    <source>
        <dbReference type="PROSITE" id="PS50109"/>
    </source>
</evidence>
<dbReference type="Gene3D" id="6.10.340.10">
    <property type="match status" value="1"/>
</dbReference>
<accession>A0A246JRQ1</accession>
<dbReference type="InterPro" id="IPR035965">
    <property type="entry name" value="PAS-like_dom_sf"/>
</dbReference>
<evidence type="ECO:0000256" key="3">
    <source>
        <dbReference type="ARBA" id="ARBA00012438"/>
    </source>
</evidence>
<organism evidence="18 19">
    <name type="scientific">Sphingopyxis bauzanensis</name>
    <dbReference type="NCBI Taxonomy" id="651663"/>
    <lineage>
        <taxon>Bacteria</taxon>
        <taxon>Pseudomonadati</taxon>
        <taxon>Pseudomonadota</taxon>
        <taxon>Alphaproteobacteria</taxon>
        <taxon>Sphingomonadales</taxon>
        <taxon>Sphingomonadaceae</taxon>
        <taxon>Sphingopyxis</taxon>
    </lineage>
</organism>
<feature type="transmembrane region" description="Helical" evidence="15">
    <location>
        <begin position="70"/>
        <end position="95"/>
    </location>
</feature>
<dbReference type="Pfam" id="PF00672">
    <property type="entry name" value="HAMP"/>
    <property type="match status" value="1"/>
</dbReference>
<dbReference type="SUPFAM" id="SSF55785">
    <property type="entry name" value="PYP-like sensor domain (PAS domain)"/>
    <property type="match status" value="1"/>
</dbReference>